<dbReference type="EMBL" id="AVOT02022810">
    <property type="protein sequence ID" value="MBW0512457.1"/>
    <property type="molecule type" value="Genomic_DNA"/>
</dbReference>
<organism evidence="2 3">
    <name type="scientific">Austropuccinia psidii MF-1</name>
    <dbReference type="NCBI Taxonomy" id="1389203"/>
    <lineage>
        <taxon>Eukaryota</taxon>
        <taxon>Fungi</taxon>
        <taxon>Dikarya</taxon>
        <taxon>Basidiomycota</taxon>
        <taxon>Pucciniomycotina</taxon>
        <taxon>Pucciniomycetes</taxon>
        <taxon>Pucciniales</taxon>
        <taxon>Sphaerophragmiaceae</taxon>
        <taxon>Austropuccinia</taxon>
    </lineage>
</organism>
<proteinExistence type="predicted"/>
<feature type="region of interest" description="Disordered" evidence="1">
    <location>
        <begin position="64"/>
        <end position="97"/>
    </location>
</feature>
<feature type="compositionally biased region" description="Polar residues" evidence="1">
    <location>
        <begin position="82"/>
        <end position="97"/>
    </location>
</feature>
<comment type="caution">
    <text evidence="2">The sequence shown here is derived from an EMBL/GenBank/DDBJ whole genome shotgun (WGS) entry which is preliminary data.</text>
</comment>
<dbReference type="AlphaFoldDB" id="A0A9Q3HQ91"/>
<dbReference type="Proteomes" id="UP000765509">
    <property type="component" value="Unassembled WGS sequence"/>
</dbReference>
<gene>
    <name evidence="2" type="ORF">O181_052172</name>
</gene>
<dbReference type="OrthoDB" id="425619at2759"/>
<feature type="compositionally biased region" description="Basic and acidic residues" evidence="1">
    <location>
        <begin position="64"/>
        <end position="81"/>
    </location>
</feature>
<name>A0A9Q3HQ91_9BASI</name>
<keyword evidence="3" id="KW-1185">Reference proteome</keyword>
<evidence type="ECO:0000313" key="2">
    <source>
        <dbReference type="EMBL" id="MBW0512457.1"/>
    </source>
</evidence>
<sequence length="97" mass="11287">MTIVHKSGKIHNNANGTSRWALFDTPYNTGYESLEAKPQIQIEGINITDIGTEIFEEVRERYKQDKMSACDSKPEHKHDRQNTPNQWYSQDTTKTWS</sequence>
<evidence type="ECO:0000313" key="3">
    <source>
        <dbReference type="Proteomes" id="UP000765509"/>
    </source>
</evidence>
<accession>A0A9Q3HQ91</accession>
<evidence type="ECO:0000256" key="1">
    <source>
        <dbReference type="SAM" id="MobiDB-lite"/>
    </source>
</evidence>
<protein>
    <submittedName>
        <fullName evidence="2">Uncharacterized protein</fullName>
    </submittedName>
</protein>
<reference evidence="2" key="1">
    <citation type="submission" date="2021-03" db="EMBL/GenBank/DDBJ databases">
        <title>Draft genome sequence of rust myrtle Austropuccinia psidii MF-1, a brazilian biotype.</title>
        <authorList>
            <person name="Quecine M.C."/>
            <person name="Pachon D.M.R."/>
            <person name="Bonatelli M.L."/>
            <person name="Correr F.H."/>
            <person name="Franceschini L.M."/>
            <person name="Leite T.F."/>
            <person name="Margarido G.R.A."/>
            <person name="Almeida C.A."/>
            <person name="Ferrarezi J.A."/>
            <person name="Labate C.A."/>
        </authorList>
    </citation>
    <scope>NUCLEOTIDE SEQUENCE</scope>
    <source>
        <strain evidence="2">MF-1</strain>
    </source>
</reference>